<comment type="caution">
    <text evidence="1">The sequence shown here is derived from an EMBL/GenBank/DDBJ whole genome shotgun (WGS) entry which is preliminary data.</text>
</comment>
<accession>A0ACC0V6C7</accession>
<keyword evidence="2" id="KW-1185">Reference proteome</keyword>
<gene>
    <name evidence="1" type="ORF">N3K66_003308</name>
</gene>
<reference evidence="1" key="1">
    <citation type="submission" date="2022-10" db="EMBL/GenBank/DDBJ databases">
        <title>Complete Genome of Trichothecium roseum strain YXFP-22015, a Plant Pathogen Isolated from Citrus.</title>
        <authorList>
            <person name="Wang Y."/>
            <person name="Zhu L."/>
        </authorList>
    </citation>
    <scope>NUCLEOTIDE SEQUENCE</scope>
    <source>
        <strain evidence="1">YXFP-22015</strain>
    </source>
</reference>
<sequence>MAVVGSGPAGFYTAYRVMNMIPSAKIDMYEALPVPFGLVRHGVAPDHPEVKNCQEKFEEIASSSNFTFLGNVSVGHPQSHPNQCLVELKSLMRHYDSVLLAYGASEDKKLGIPGESTLSGIYSAREFVGWYNGLPQCAGLQPDLTRGDEAIVIGQGNVALDITRILLQDIDVLRKTDIPDHALAELAKSRIKRVHVVARRGPMQAAFTIKEVRELMRLSQVAFHPVDRELIPKNIELLPRASRRLTEVLLKGTPSVGTAESPKSWSLQSCLSPTHFLAAHDSPNQVASTQFQVTRLNDPFDPLSRVEISDDKVVIKSDAVFRSVGYRSISLPGFAVAGVQFDERRGVVDNDGFGRVTRLMSGESTSKPIEKQIPGLYCSGWLKRGPTGVIASTMQDAFATGDAIAKDWMSGIRFLSSGGPEFARGWEGVKEDIGESGSRITTWDQWKKIDRAEKVTQGKPFTS</sequence>
<dbReference type="EMBL" id="CM047942">
    <property type="protein sequence ID" value="KAI9901491.1"/>
    <property type="molecule type" value="Genomic_DNA"/>
</dbReference>
<evidence type="ECO:0000313" key="2">
    <source>
        <dbReference type="Proteomes" id="UP001163324"/>
    </source>
</evidence>
<organism evidence="1 2">
    <name type="scientific">Trichothecium roseum</name>
    <dbReference type="NCBI Taxonomy" id="47278"/>
    <lineage>
        <taxon>Eukaryota</taxon>
        <taxon>Fungi</taxon>
        <taxon>Dikarya</taxon>
        <taxon>Ascomycota</taxon>
        <taxon>Pezizomycotina</taxon>
        <taxon>Sordariomycetes</taxon>
        <taxon>Hypocreomycetidae</taxon>
        <taxon>Hypocreales</taxon>
        <taxon>Hypocreales incertae sedis</taxon>
        <taxon>Trichothecium</taxon>
    </lineage>
</organism>
<protein>
    <submittedName>
        <fullName evidence="1">Uncharacterized protein</fullName>
    </submittedName>
</protein>
<dbReference type="Proteomes" id="UP001163324">
    <property type="component" value="Chromosome 3"/>
</dbReference>
<name>A0ACC0V6C7_9HYPO</name>
<proteinExistence type="predicted"/>
<evidence type="ECO:0000313" key="1">
    <source>
        <dbReference type="EMBL" id="KAI9901491.1"/>
    </source>
</evidence>